<comment type="caution">
    <text evidence="2">The sequence shown here is derived from an EMBL/GenBank/DDBJ whole genome shotgun (WGS) entry which is preliminary data.</text>
</comment>
<protein>
    <submittedName>
        <fullName evidence="2">Uncharacterized protein</fullName>
    </submittedName>
</protein>
<gene>
    <name evidence="2" type="ORF">EG68_10639</name>
</gene>
<name>A0A8S9YF11_9TREM</name>
<organism evidence="2 3">
    <name type="scientific">Paragonimus skrjabini miyazakii</name>
    <dbReference type="NCBI Taxonomy" id="59628"/>
    <lineage>
        <taxon>Eukaryota</taxon>
        <taxon>Metazoa</taxon>
        <taxon>Spiralia</taxon>
        <taxon>Lophotrochozoa</taxon>
        <taxon>Platyhelminthes</taxon>
        <taxon>Trematoda</taxon>
        <taxon>Digenea</taxon>
        <taxon>Plagiorchiida</taxon>
        <taxon>Troglotremata</taxon>
        <taxon>Troglotrematidae</taxon>
        <taxon>Paragonimus</taxon>
    </lineage>
</organism>
<keyword evidence="3" id="KW-1185">Reference proteome</keyword>
<dbReference type="Proteomes" id="UP000822476">
    <property type="component" value="Unassembled WGS sequence"/>
</dbReference>
<evidence type="ECO:0000313" key="3">
    <source>
        <dbReference type="Proteomes" id="UP000822476"/>
    </source>
</evidence>
<proteinExistence type="predicted"/>
<feature type="signal peptide" evidence="1">
    <location>
        <begin position="1"/>
        <end position="19"/>
    </location>
</feature>
<accession>A0A8S9YF11</accession>
<evidence type="ECO:0000313" key="2">
    <source>
        <dbReference type="EMBL" id="KAF7239008.1"/>
    </source>
</evidence>
<dbReference type="EMBL" id="JTDE01007468">
    <property type="protein sequence ID" value="KAF7239008.1"/>
    <property type="molecule type" value="Genomic_DNA"/>
</dbReference>
<evidence type="ECO:0000256" key="1">
    <source>
        <dbReference type="SAM" id="SignalP"/>
    </source>
</evidence>
<reference evidence="2" key="1">
    <citation type="submission" date="2019-07" db="EMBL/GenBank/DDBJ databases">
        <title>Annotation for the trematode Paragonimus miyazaki's.</title>
        <authorList>
            <person name="Choi Y.-J."/>
        </authorList>
    </citation>
    <scope>NUCLEOTIDE SEQUENCE</scope>
    <source>
        <strain evidence="2">Japan</strain>
    </source>
</reference>
<feature type="chain" id="PRO_5035839312" evidence="1">
    <location>
        <begin position="20"/>
        <end position="38"/>
    </location>
</feature>
<keyword evidence="1" id="KW-0732">Signal</keyword>
<dbReference type="AlphaFoldDB" id="A0A8S9YF11"/>
<sequence length="38" mass="4012">MAPAFWMLISLLLIASATGQNETIPTSSANMSGKSEIE</sequence>